<dbReference type="PANTHER" id="PTHR40072">
    <property type="entry name" value="MOLYBDOPTERIN-GUANINE DINUCLEOTIDE BIOSYNTHESIS ADAPTER PROTEIN-RELATED"/>
    <property type="match status" value="1"/>
</dbReference>
<dbReference type="EMBL" id="CP002364">
    <property type="protein sequence ID" value="ADW17679.1"/>
    <property type="molecule type" value="Genomic_DNA"/>
</dbReference>
<evidence type="ECO:0000259" key="1">
    <source>
        <dbReference type="Pfam" id="PF03205"/>
    </source>
</evidence>
<reference evidence="2 3" key="1">
    <citation type="journal article" date="2011" name="Stand. Genomic Sci.">
        <title>Complete genome sequence of Desulfobulbus propionicus type strain (1pr3).</title>
        <authorList>
            <person name="Pagani I."/>
            <person name="Lapidus A."/>
            <person name="Nolan M."/>
            <person name="Lucas S."/>
            <person name="Hammon N."/>
            <person name="Deshpande S."/>
            <person name="Cheng J.F."/>
            <person name="Chertkov O."/>
            <person name="Davenport K."/>
            <person name="Tapia R."/>
            <person name="Han C."/>
            <person name="Goodwin L."/>
            <person name="Pitluck S."/>
            <person name="Liolios K."/>
            <person name="Mavromatis K."/>
            <person name="Ivanova N."/>
            <person name="Mikhailova N."/>
            <person name="Pati A."/>
            <person name="Chen A."/>
            <person name="Palaniappan K."/>
            <person name="Land M."/>
            <person name="Hauser L."/>
            <person name="Chang Y.J."/>
            <person name="Jeffries C.D."/>
            <person name="Detter J.C."/>
            <person name="Brambilla E."/>
            <person name="Kannan K.P."/>
            <person name="Djao O.D."/>
            <person name="Rohde M."/>
            <person name="Pukall R."/>
            <person name="Spring S."/>
            <person name="Goker M."/>
            <person name="Sikorski J."/>
            <person name="Woyke T."/>
            <person name="Bristow J."/>
            <person name="Eisen J.A."/>
            <person name="Markowitz V."/>
            <person name="Hugenholtz P."/>
            <person name="Kyrpides N.C."/>
            <person name="Klenk H.P."/>
        </authorList>
    </citation>
    <scope>NUCLEOTIDE SEQUENCE [LARGE SCALE GENOMIC DNA]</scope>
    <source>
        <strain evidence="3">ATCC 33891 / DSM 2032 / 1pr3</strain>
    </source>
</reference>
<dbReference type="GO" id="GO:0005525">
    <property type="term" value="F:GTP binding"/>
    <property type="evidence" value="ECO:0007669"/>
    <property type="project" value="InterPro"/>
</dbReference>
<dbReference type="RefSeq" id="WP_015724220.1">
    <property type="nucleotide sequence ID" value="NC_014972.1"/>
</dbReference>
<proteinExistence type="predicted"/>
<feature type="domain" description="Molybdopterin-guanine dinucleotide biosynthesis protein B (MobB)" evidence="1">
    <location>
        <begin position="4"/>
        <end position="135"/>
    </location>
</feature>
<dbReference type="InterPro" id="IPR027417">
    <property type="entry name" value="P-loop_NTPase"/>
</dbReference>
<dbReference type="KEGG" id="dpr:Despr_1525"/>
<dbReference type="InterPro" id="IPR052539">
    <property type="entry name" value="MGD_biosynthesis_adapter"/>
</dbReference>
<organism evidence="2 3">
    <name type="scientific">Desulfobulbus propionicus (strain ATCC 33891 / DSM 2032 / VKM B-1956 / 1pr3)</name>
    <dbReference type="NCBI Taxonomy" id="577650"/>
    <lineage>
        <taxon>Bacteria</taxon>
        <taxon>Pseudomonadati</taxon>
        <taxon>Thermodesulfobacteriota</taxon>
        <taxon>Desulfobulbia</taxon>
        <taxon>Desulfobulbales</taxon>
        <taxon>Desulfobulbaceae</taxon>
        <taxon>Desulfobulbus</taxon>
    </lineage>
</organism>
<keyword evidence="3" id="KW-1185">Reference proteome</keyword>
<dbReference type="Proteomes" id="UP000006365">
    <property type="component" value="Chromosome"/>
</dbReference>
<gene>
    <name evidence="2" type="ordered locus">Despr_1525</name>
</gene>
<dbReference type="GO" id="GO:0006777">
    <property type="term" value="P:Mo-molybdopterin cofactor biosynthetic process"/>
    <property type="evidence" value="ECO:0007669"/>
    <property type="project" value="InterPro"/>
</dbReference>
<dbReference type="InterPro" id="IPR004435">
    <property type="entry name" value="MobB_dom"/>
</dbReference>
<evidence type="ECO:0000313" key="3">
    <source>
        <dbReference type="Proteomes" id="UP000006365"/>
    </source>
</evidence>
<sequence>MPPVIAFIGWHNSGKTTLTRQVVAHLKAKGHAVGVIKSTKECGIAFDRPGTDTALYKQAGADGVALLAPDQLILQGSPPDGDLRILAGALFPDVSIVVAEGFKHAAQVPKIEVRRDKDSPLLRELVEGVVAVATDLPLIEGLCFGLDQSDAIADFIESTLLRGRAATEERLTLSLNDRDLPVPEPVRQRLEALIEPFLPPGGRATLAWHGPCPPPSQE</sequence>
<dbReference type="PANTHER" id="PTHR40072:SF1">
    <property type="entry name" value="MOLYBDOPTERIN-GUANINE DINUCLEOTIDE BIOSYNTHESIS ADAPTER PROTEIN"/>
    <property type="match status" value="1"/>
</dbReference>
<name>A0A7U4DP50_DESPD</name>
<accession>A0A7U4DP50</accession>
<evidence type="ECO:0000313" key="2">
    <source>
        <dbReference type="EMBL" id="ADW17679.1"/>
    </source>
</evidence>
<dbReference type="SUPFAM" id="SSF52540">
    <property type="entry name" value="P-loop containing nucleoside triphosphate hydrolases"/>
    <property type="match status" value="1"/>
</dbReference>
<dbReference type="NCBIfam" id="TIGR00176">
    <property type="entry name" value="mobB"/>
    <property type="match status" value="1"/>
</dbReference>
<dbReference type="Gene3D" id="3.40.50.300">
    <property type="entry name" value="P-loop containing nucleotide triphosphate hydrolases"/>
    <property type="match status" value="1"/>
</dbReference>
<dbReference type="AlphaFoldDB" id="A0A7U4DP50"/>
<dbReference type="Pfam" id="PF03205">
    <property type="entry name" value="MobB"/>
    <property type="match status" value="1"/>
</dbReference>
<protein>
    <submittedName>
        <fullName evidence="2">Molybdopterin-guanine dinucleotide biosynthesis protein B</fullName>
    </submittedName>
</protein>
<dbReference type="CDD" id="cd03116">
    <property type="entry name" value="MobB"/>
    <property type="match status" value="1"/>
</dbReference>